<feature type="domain" description="Sulfatase N-terminal" evidence="5">
    <location>
        <begin position="1"/>
        <end position="89"/>
    </location>
</feature>
<keyword evidence="3" id="KW-0378">Hydrolase</keyword>
<reference evidence="6" key="1">
    <citation type="submission" date="2018-05" db="EMBL/GenBank/DDBJ databases">
        <authorList>
            <person name="Lanie J.A."/>
            <person name="Ng W.-L."/>
            <person name="Kazmierczak K.M."/>
            <person name="Andrzejewski T.M."/>
            <person name="Davidsen T.M."/>
            <person name="Wayne K.J."/>
            <person name="Tettelin H."/>
            <person name="Glass J.I."/>
            <person name="Rusch D."/>
            <person name="Podicherti R."/>
            <person name="Tsui H.-C.T."/>
            <person name="Winkler M.E."/>
        </authorList>
    </citation>
    <scope>NUCLEOTIDE SEQUENCE</scope>
</reference>
<dbReference type="InterPro" id="IPR017850">
    <property type="entry name" value="Alkaline_phosphatase_core_sf"/>
</dbReference>
<evidence type="ECO:0000256" key="2">
    <source>
        <dbReference type="ARBA" id="ARBA00022723"/>
    </source>
</evidence>
<dbReference type="AlphaFoldDB" id="A0A383BSD6"/>
<comment type="similarity">
    <text evidence="1">Belongs to the sulfatase family.</text>
</comment>
<keyword evidence="2" id="KW-0479">Metal-binding</keyword>
<feature type="non-terminal residue" evidence="6">
    <location>
        <position position="114"/>
    </location>
</feature>
<dbReference type="Gene3D" id="3.40.720.10">
    <property type="entry name" value="Alkaline Phosphatase, subunit A"/>
    <property type="match status" value="1"/>
</dbReference>
<organism evidence="6">
    <name type="scientific">marine metagenome</name>
    <dbReference type="NCBI Taxonomy" id="408172"/>
    <lineage>
        <taxon>unclassified sequences</taxon>
        <taxon>metagenomes</taxon>
        <taxon>ecological metagenomes</taxon>
    </lineage>
</organism>
<dbReference type="EMBL" id="UINC01203064">
    <property type="protein sequence ID" value="SVE23146.1"/>
    <property type="molecule type" value="Genomic_DNA"/>
</dbReference>
<dbReference type="PROSITE" id="PS00149">
    <property type="entry name" value="SULFATASE_2"/>
    <property type="match status" value="1"/>
</dbReference>
<evidence type="ECO:0000256" key="3">
    <source>
        <dbReference type="ARBA" id="ARBA00022801"/>
    </source>
</evidence>
<dbReference type="GO" id="GO:0046872">
    <property type="term" value="F:metal ion binding"/>
    <property type="evidence" value="ECO:0007669"/>
    <property type="project" value="UniProtKB-KW"/>
</dbReference>
<keyword evidence="4" id="KW-0106">Calcium</keyword>
<dbReference type="InterPro" id="IPR024607">
    <property type="entry name" value="Sulfatase_CS"/>
</dbReference>
<dbReference type="Pfam" id="PF00884">
    <property type="entry name" value="Sulfatase"/>
    <property type="match status" value="1"/>
</dbReference>
<accession>A0A383BSD6</accession>
<proteinExistence type="inferred from homology"/>
<gene>
    <name evidence="6" type="ORF">METZ01_LOCUS476000</name>
</gene>
<dbReference type="GO" id="GO:0004065">
    <property type="term" value="F:arylsulfatase activity"/>
    <property type="evidence" value="ECO:0007669"/>
    <property type="project" value="TreeGrafter"/>
</dbReference>
<dbReference type="InterPro" id="IPR050738">
    <property type="entry name" value="Sulfatase"/>
</dbReference>
<evidence type="ECO:0000259" key="5">
    <source>
        <dbReference type="Pfam" id="PF00884"/>
    </source>
</evidence>
<name>A0A383BSD6_9ZZZZ</name>
<dbReference type="PANTHER" id="PTHR42693:SF53">
    <property type="entry name" value="ENDO-4-O-SULFATASE"/>
    <property type="match status" value="1"/>
</dbReference>
<dbReference type="SUPFAM" id="SSF53649">
    <property type="entry name" value="Alkaline phosphatase-like"/>
    <property type="match status" value="1"/>
</dbReference>
<evidence type="ECO:0000256" key="4">
    <source>
        <dbReference type="ARBA" id="ARBA00022837"/>
    </source>
</evidence>
<dbReference type="InterPro" id="IPR000917">
    <property type="entry name" value="Sulfatase_N"/>
</dbReference>
<evidence type="ECO:0000313" key="6">
    <source>
        <dbReference type="EMBL" id="SVE23146.1"/>
    </source>
</evidence>
<evidence type="ECO:0000256" key="1">
    <source>
        <dbReference type="ARBA" id="ARBA00008779"/>
    </source>
</evidence>
<sequence length="114" mass="12408">MTGLYPHQAGVGHMVGDYGVPEYQGYLNQNCATIAEVLKGAGYRTQISGKWHVGSDYQLQQPETWSPGDAKHPTPTQRGFDHFFGTLTGGGSFFAPPTLMDGEKSVPVDHDGFY</sequence>
<protein>
    <recommendedName>
        <fullName evidence="5">Sulfatase N-terminal domain-containing protein</fullName>
    </recommendedName>
</protein>
<dbReference type="PANTHER" id="PTHR42693">
    <property type="entry name" value="ARYLSULFATASE FAMILY MEMBER"/>
    <property type="match status" value="1"/>
</dbReference>